<feature type="region of interest" description="Disordered" evidence="1">
    <location>
        <begin position="46"/>
        <end position="66"/>
    </location>
</feature>
<dbReference type="AlphaFoldDB" id="A0A0S4L841"/>
<sequence length="66" mass="7778">MMTLHPEILVKDGKKQFAVLPYQEFVSLKERLEDMEDLLELRKAKKAEGRKRTVPPARVKRQLRMG</sequence>
<evidence type="ECO:0000256" key="1">
    <source>
        <dbReference type="SAM" id="MobiDB-lite"/>
    </source>
</evidence>
<dbReference type="RefSeq" id="WP_090894624.1">
    <property type="nucleotide sequence ID" value="NZ_CZPZ01000003.1"/>
</dbReference>
<feature type="compositionally biased region" description="Basic residues" evidence="1">
    <location>
        <begin position="52"/>
        <end position="66"/>
    </location>
</feature>
<dbReference type="Proteomes" id="UP000198736">
    <property type="component" value="Unassembled WGS sequence"/>
</dbReference>
<keyword evidence="3" id="KW-1185">Reference proteome</keyword>
<protein>
    <recommendedName>
        <fullName evidence="4">Prevent-host-death family protein</fullName>
    </recommendedName>
</protein>
<organism evidence="2 3">
    <name type="scientific">Candidatus Nitrospira nitrificans</name>
    <dbReference type="NCBI Taxonomy" id="1742973"/>
    <lineage>
        <taxon>Bacteria</taxon>
        <taxon>Pseudomonadati</taxon>
        <taxon>Nitrospirota</taxon>
        <taxon>Nitrospiria</taxon>
        <taxon>Nitrospirales</taxon>
        <taxon>Nitrospiraceae</taxon>
        <taxon>Nitrospira</taxon>
    </lineage>
</organism>
<evidence type="ECO:0008006" key="4">
    <source>
        <dbReference type="Google" id="ProtNLM"/>
    </source>
</evidence>
<dbReference type="STRING" id="1742973.COMA2_110093"/>
<evidence type="ECO:0000313" key="3">
    <source>
        <dbReference type="Proteomes" id="UP000198736"/>
    </source>
</evidence>
<name>A0A0S4L841_9BACT</name>
<evidence type="ECO:0000313" key="2">
    <source>
        <dbReference type="EMBL" id="CUS32792.1"/>
    </source>
</evidence>
<gene>
    <name evidence="2" type="ORF">COMA2_110093</name>
</gene>
<proteinExistence type="predicted"/>
<reference evidence="3" key="1">
    <citation type="submission" date="2015-10" db="EMBL/GenBank/DDBJ databases">
        <authorList>
            <person name="Luecker S."/>
            <person name="Luecker S."/>
        </authorList>
    </citation>
    <scope>NUCLEOTIDE SEQUENCE [LARGE SCALE GENOMIC DNA]</scope>
</reference>
<accession>A0A0S4L841</accession>
<dbReference type="EMBL" id="CZPZ01000003">
    <property type="protein sequence ID" value="CUS32792.1"/>
    <property type="molecule type" value="Genomic_DNA"/>
</dbReference>